<dbReference type="InterPro" id="IPR027417">
    <property type="entry name" value="P-loop_NTPase"/>
</dbReference>
<dbReference type="PATRIC" id="fig|1121362.3.peg.2858"/>
<protein>
    <recommendedName>
        <fullName evidence="1">CobQ/CobB/MinD/ParA nucleotide binding domain-containing protein</fullName>
    </recommendedName>
</protein>
<dbReference type="PANTHER" id="PTHR13696">
    <property type="entry name" value="P-LOOP CONTAINING NUCLEOSIDE TRIPHOSPHATE HYDROLASE"/>
    <property type="match status" value="1"/>
</dbReference>
<dbReference type="eggNOG" id="COG1192">
    <property type="taxonomic scope" value="Bacteria"/>
</dbReference>
<geneLocation type="plasmid" evidence="2 3">
    <name>pCha1</name>
</geneLocation>
<dbReference type="SUPFAM" id="SSF52540">
    <property type="entry name" value="P-loop containing nucleoside triphosphate hydrolases"/>
    <property type="match status" value="1"/>
</dbReference>
<dbReference type="Gene3D" id="3.40.50.300">
    <property type="entry name" value="P-loop containing nucleotide triphosphate hydrolases"/>
    <property type="match status" value="1"/>
</dbReference>
<dbReference type="AlphaFoldDB" id="M1P1W6"/>
<sequence>MIIGIANVKGGVGKTTTSIYLATVLADQGHEVVVVDLDRQGSASEWADRAEDAGNPLPFPVEVSNAARLKRFVKNYGKRTTIILDTPPGDPATVDAAIAISDYVVVPTRSYGIEVSRVWDTLPSLNGIPHAVLVTSARLGTRSLELFLAILDEEEVPRFRTVIPLRESVPDTWGDVPTRFEGYDNVAAEILEAIK</sequence>
<name>M1P1W6_9CORY</name>
<gene>
    <name evidence="2" type="ORF">A605_14192</name>
</gene>
<organism evidence="2 3">
    <name type="scientific">Corynebacterium halotolerans YIM 70093 = DSM 44683</name>
    <dbReference type="NCBI Taxonomy" id="1121362"/>
    <lineage>
        <taxon>Bacteria</taxon>
        <taxon>Bacillati</taxon>
        <taxon>Actinomycetota</taxon>
        <taxon>Actinomycetes</taxon>
        <taxon>Mycobacteriales</taxon>
        <taxon>Corynebacteriaceae</taxon>
        <taxon>Corynebacterium</taxon>
    </lineage>
</organism>
<keyword evidence="2" id="KW-0614">Plasmid</keyword>
<dbReference type="PANTHER" id="PTHR13696:SF96">
    <property type="entry name" value="COBQ_COBB_MIND_PARA NUCLEOTIDE BINDING DOMAIN-CONTAINING PROTEIN"/>
    <property type="match status" value="1"/>
</dbReference>
<dbReference type="CDD" id="cd02042">
    <property type="entry name" value="ParAB_family"/>
    <property type="match status" value="1"/>
</dbReference>
<dbReference type="PIRSF" id="PIRSF009320">
    <property type="entry name" value="Nuc_binding_HP_1000"/>
    <property type="match status" value="1"/>
</dbReference>
<dbReference type="EMBL" id="CP003698">
    <property type="protein sequence ID" value="AGF73810.1"/>
    <property type="molecule type" value="Genomic_DNA"/>
</dbReference>
<dbReference type="RefSeq" id="WP_015402224.1">
    <property type="nucleotide sequence ID" value="NC_020303.1"/>
</dbReference>
<proteinExistence type="predicted"/>
<reference evidence="2 3" key="1">
    <citation type="journal article" date="2012" name="Stand. Genomic Sci.">
        <title>Genome sequence of the halotolerant bacterium Corynebacterium halotolerans type strain YIM 70093(T) (= DSM 44683(T)).</title>
        <authorList>
            <person name="Ruckert C."/>
            <person name="Albersmeier A."/>
            <person name="Al-Dilaimi A."/>
            <person name="Niehaus K."/>
            <person name="Szczepanowski R."/>
            <person name="Kalinowski J."/>
        </authorList>
    </citation>
    <scope>NUCLEOTIDE SEQUENCE [LARGE SCALE GENOMIC DNA]</scope>
    <source>
        <strain evidence="2">DSM 44683</strain>
        <plasmid evidence="3">Plasmid pCha1</plasmid>
    </source>
</reference>
<evidence type="ECO:0000259" key="1">
    <source>
        <dbReference type="Pfam" id="PF01656"/>
    </source>
</evidence>
<dbReference type="HOGENOM" id="CLU_037612_5_1_11"/>
<feature type="domain" description="CobQ/CobB/MinD/ParA nucleotide binding" evidence="1">
    <location>
        <begin position="3"/>
        <end position="79"/>
    </location>
</feature>
<evidence type="ECO:0000313" key="3">
    <source>
        <dbReference type="Proteomes" id="UP000011723"/>
    </source>
</evidence>
<dbReference type="InterPro" id="IPR050678">
    <property type="entry name" value="DNA_Partitioning_ATPase"/>
</dbReference>
<dbReference type="Pfam" id="PF01656">
    <property type="entry name" value="CbiA"/>
    <property type="match status" value="1"/>
</dbReference>
<dbReference type="InterPro" id="IPR002586">
    <property type="entry name" value="CobQ/CobB/MinD/ParA_Nub-bd_dom"/>
</dbReference>
<dbReference type="Proteomes" id="UP000011723">
    <property type="component" value="Plasmid pCha1"/>
</dbReference>
<dbReference type="KEGG" id="chn:A605_14192"/>
<dbReference type="OrthoDB" id="9804460at2"/>
<keyword evidence="3" id="KW-1185">Reference proteome</keyword>
<accession>M1P1W6</accession>
<evidence type="ECO:0000313" key="2">
    <source>
        <dbReference type="EMBL" id="AGF73810.1"/>
    </source>
</evidence>